<evidence type="ECO:0000259" key="1">
    <source>
        <dbReference type="Pfam" id="PF12728"/>
    </source>
</evidence>
<evidence type="ECO:0000313" key="3">
    <source>
        <dbReference type="Proteomes" id="UP000094784"/>
    </source>
</evidence>
<dbReference type="InterPro" id="IPR041657">
    <property type="entry name" value="HTH_17"/>
</dbReference>
<sequence>MTEREFKQYLEELKNEIIAAITKQISKPEKQLLTIREAAEYLGVSYNTFQKFKCEGLKVFEIDGTKRIYKHELDKFIEKNSY</sequence>
<dbReference type="SUPFAM" id="SSF46955">
    <property type="entry name" value="Putative DNA-binding domain"/>
    <property type="match status" value="1"/>
</dbReference>
<reference evidence="2 3" key="1">
    <citation type="submission" date="2016-09" db="EMBL/GenBank/DDBJ databases">
        <title>Draft genome sequence of the soil isolate, Lysinibacillus fusiformis M5, a potential hypoxanthine producer.</title>
        <authorList>
            <person name="Gallegos-Monterrosa R."/>
            <person name="Maroti G."/>
            <person name="Balint B."/>
            <person name="Kovacs A.T."/>
        </authorList>
    </citation>
    <scope>NUCLEOTIDE SEQUENCE [LARGE SCALE GENOMIC DNA]</scope>
    <source>
        <strain evidence="2 3">M5</strain>
    </source>
</reference>
<evidence type="ECO:0000313" key="2">
    <source>
        <dbReference type="EMBL" id="ODV53393.1"/>
    </source>
</evidence>
<comment type="caution">
    <text evidence="2">The sequence shown here is derived from an EMBL/GenBank/DDBJ whole genome shotgun (WGS) entry which is preliminary data.</text>
</comment>
<dbReference type="AlphaFoldDB" id="A0A1E4QYU9"/>
<dbReference type="Proteomes" id="UP000094784">
    <property type="component" value="Unassembled WGS sequence"/>
</dbReference>
<organism evidence="2 3">
    <name type="scientific">Lysinibacillus fusiformis</name>
    <dbReference type="NCBI Taxonomy" id="28031"/>
    <lineage>
        <taxon>Bacteria</taxon>
        <taxon>Bacillati</taxon>
        <taxon>Bacillota</taxon>
        <taxon>Bacilli</taxon>
        <taxon>Bacillales</taxon>
        <taxon>Bacillaceae</taxon>
        <taxon>Lysinibacillus</taxon>
    </lineage>
</organism>
<protein>
    <recommendedName>
        <fullName evidence="1">Helix-turn-helix domain-containing protein</fullName>
    </recommendedName>
</protein>
<dbReference type="Pfam" id="PF12728">
    <property type="entry name" value="HTH_17"/>
    <property type="match status" value="1"/>
</dbReference>
<dbReference type="OrthoDB" id="2737532at2"/>
<gene>
    <name evidence="2" type="ORF">BG258_22450</name>
</gene>
<accession>A0A1E4QYU9</accession>
<feature type="domain" description="Helix-turn-helix" evidence="1">
    <location>
        <begin position="32"/>
        <end position="81"/>
    </location>
</feature>
<proteinExistence type="predicted"/>
<dbReference type="RefSeq" id="WP_069482547.1">
    <property type="nucleotide sequence ID" value="NZ_KV766182.1"/>
</dbReference>
<name>A0A1E4QYU9_9BACI</name>
<dbReference type="InterPro" id="IPR009061">
    <property type="entry name" value="DNA-bd_dom_put_sf"/>
</dbReference>
<dbReference type="EMBL" id="MECQ01000006">
    <property type="protein sequence ID" value="ODV53393.1"/>
    <property type="molecule type" value="Genomic_DNA"/>
</dbReference>